<sequence length="61" mass="6842">MDINPLGVPIIESIETYFRTKKDSTDDFIQNSILGVDEGNSKIIQGYKNLFNVGYGSEKDL</sequence>
<gene>
    <name evidence="1" type="ORF">LCGC14_3106170</name>
</gene>
<dbReference type="AlphaFoldDB" id="A0A0F8W6H0"/>
<proteinExistence type="predicted"/>
<reference evidence="1" key="1">
    <citation type="journal article" date="2015" name="Nature">
        <title>Complex archaea that bridge the gap between prokaryotes and eukaryotes.</title>
        <authorList>
            <person name="Spang A."/>
            <person name="Saw J.H."/>
            <person name="Jorgensen S.L."/>
            <person name="Zaremba-Niedzwiedzka K."/>
            <person name="Martijn J."/>
            <person name="Lind A.E."/>
            <person name="van Eijk R."/>
            <person name="Schleper C."/>
            <person name="Guy L."/>
            <person name="Ettema T.J."/>
        </authorList>
    </citation>
    <scope>NUCLEOTIDE SEQUENCE</scope>
</reference>
<accession>A0A0F8W6H0</accession>
<feature type="non-terminal residue" evidence="1">
    <location>
        <position position="61"/>
    </location>
</feature>
<evidence type="ECO:0000313" key="1">
    <source>
        <dbReference type="EMBL" id="KKK52312.1"/>
    </source>
</evidence>
<comment type="caution">
    <text evidence="1">The sequence shown here is derived from an EMBL/GenBank/DDBJ whole genome shotgun (WGS) entry which is preliminary data.</text>
</comment>
<name>A0A0F8W6H0_9ZZZZ</name>
<dbReference type="EMBL" id="LAZR01067082">
    <property type="protein sequence ID" value="KKK52312.1"/>
    <property type="molecule type" value="Genomic_DNA"/>
</dbReference>
<organism evidence="1">
    <name type="scientific">marine sediment metagenome</name>
    <dbReference type="NCBI Taxonomy" id="412755"/>
    <lineage>
        <taxon>unclassified sequences</taxon>
        <taxon>metagenomes</taxon>
        <taxon>ecological metagenomes</taxon>
    </lineage>
</organism>
<protein>
    <submittedName>
        <fullName evidence="1">Uncharacterized protein</fullName>
    </submittedName>
</protein>